<name>A0AA38CW49_9MICO</name>
<gene>
    <name evidence="2" type="ORF">GCM10025875_32270</name>
</gene>
<reference evidence="2" key="2">
    <citation type="submission" date="2023-02" db="EMBL/GenBank/DDBJ databases">
        <authorList>
            <person name="Sun Q."/>
            <person name="Mori K."/>
        </authorList>
    </citation>
    <scope>NUCLEOTIDE SEQUENCE</scope>
    <source>
        <strain evidence="2">NBRC 112290</strain>
    </source>
</reference>
<feature type="region of interest" description="Disordered" evidence="1">
    <location>
        <begin position="150"/>
        <end position="187"/>
    </location>
</feature>
<dbReference type="AlphaFoldDB" id="A0AA38CW49"/>
<evidence type="ECO:0000256" key="1">
    <source>
        <dbReference type="SAM" id="MobiDB-lite"/>
    </source>
</evidence>
<feature type="compositionally biased region" description="Low complexity" evidence="1">
    <location>
        <begin position="175"/>
        <end position="187"/>
    </location>
</feature>
<evidence type="ECO:0000313" key="2">
    <source>
        <dbReference type="EMBL" id="GMA33235.1"/>
    </source>
</evidence>
<reference evidence="2" key="1">
    <citation type="journal article" date="2014" name="Int. J. Syst. Evol. Microbiol.">
        <title>Complete genome sequence of Corynebacterium casei LMG S-19264T (=DSM 44701T), isolated from a smear-ripened cheese.</title>
        <authorList>
            <consortium name="US DOE Joint Genome Institute (JGI-PGF)"/>
            <person name="Walter F."/>
            <person name="Albersmeier A."/>
            <person name="Kalinowski J."/>
            <person name="Ruckert C."/>
        </authorList>
    </citation>
    <scope>NUCLEOTIDE SEQUENCE</scope>
    <source>
        <strain evidence="2">NBRC 112290</strain>
    </source>
</reference>
<comment type="caution">
    <text evidence="2">The sequence shown here is derived from an EMBL/GenBank/DDBJ whole genome shotgun (WGS) entry which is preliminary data.</text>
</comment>
<sequence length="328" mass="34518">MPMRQPTRTRRPVPPPNRPAEVTVGPNPANHVAPTSPPGTGARYAGIDLAWSARNVSGIAVVDGAGRLLDSGAVTSDDDVAAWLAPHAGHLAVVALDAPLVVANATGSRPVERELTRAFRHVDAGTYPSNRANPLFDPPRALTLAQRFGWRPTAQRPQPAPLEPTGPGSLERSRGTGTDAPAPTTDPGLAVAVETYPHPAMVALFGLDRVIPYKPRPSRTLADRLVALDTLMTHLEAVAALALPGHDRWTALREAHARATRAVDLKRLEDELDGIFCAHVAWLWGTGSTALVAWGDDVEGFIVAPPGPVAPGSLDSPPEPAAPPGRPT</sequence>
<organism evidence="2 3">
    <name type="scientific">Litorihabitans aurantiacus</name>
    <dbReference type="NCBI Taxonomy" id="1930061"/>
    <lineage>
        <taxon>Bacteria</taxon>
        <taxon>Bacillati</taxon>
        <taxon>Actinomycetota</taxon>
        <taxon>Actinomycetes</taxon>
        <taxon>Micrococcales</taxon>
        <taxon>Beutenbergiaceae</taxon>
        <taxon>Litorihabitans</taxon>
    </lineage>
</organism>
<dbReference type="Proteomes" id="UP001157161">
    <property type="component" value="Unassembled WGS sequence"/>
</dbReference>
<protein>
    <recommendedName>
        <fullName evidence="4">DUF429 domain-containing protein</fullName>
    </recommendedName>
</protein>
<proteinExistence type="predicted"/>
<feature type="region of interest" description="Disordered" evidence="1">
    <location>
        <begin position="1"/>
        <end position="39"/>
    </location>
</feature>
<accession>A0AA38CW49</accession>
<feature type="region of interest" description="Disordered" evidence="1">
    <location>
        <begin position="306"/>
        <end position="328"/>
    </location>
</feature>
<dbReference type="InterPro" id="IPR007362">
    <property type="entry name" value="DUF429"/>
</dbReference>
<evidence type="ECO:0008006" key="4">
    <source>
        <dbReference type="Google" id="ProtNLM"/>
    </source>
</evidence>
<keyword evidence="3" id="KW-1185">Reference proteome</keyword>
<dbReference type="EMBL" id="BSUM01000001">
    <property type="protein sequence ID" value="GMA33235.1"/>
    <property type="molecule type" value="Genomic_DNA"/>
</dbReference>
<dbReference type="Pfam" id="PF04250">
    <property type="entry name" value="DUF429"/>
    <property type="match status" value="1"/>
</dbReference>
<feature type="compositionally biased region" description="Pro residues" evidence="1">
    <location>
        <begin position="317"/>
        <end position="328"/>
    </location>
</feature>
<evidence type="ECO:0000313" key="3">
    <source>
        <dbReference type="Proteomes" id="UP001157161"/>
    </source>
</evidence>